<evidence type="ECO:0000313" key="1">
    <source>
        <dbReference type="EMBL" id="MCP1999604.1"/>
    </source>
</evidence>
<evidence type="ECO:0000313" key="2">
    <source>
        <dbReference type="Proteomes" id="UP001205486"/>
    </source>
</evidence>
<proteinExistence type="predicted"/>
<accession>A0ACC6AIM5</accession>
<organism evidence="1 2">
    <name type="scientific">Nitrobacter winogradskyi</name>
    <name type="common">Nitrobacter agilis</name>
    <dbReference type="NCBI Taxonomy" id="913"/>
    <lineage>
        <taxon>Bacteria</taxon>
        <taxon>Pseudomonadati</taxon>
        <taxon>Pseudomonadota</taxon>
        <taxon>Alphaproteobacteria</taxon>
        <taxon>Hyphomicrobiales</taxon>
        <taxon>Nitrobacteraceae</taxon>
        <taxon>Nitrobacter</taxon>
    </lineage>
</organism>
<dbReference type="EMBL" id="JALJZS010000002">
    <property type="protein sequence ID" value="MCP1999604.1"/>
    <property type="molecule type" value="Genomic_DNA"/>
</dbReference>
<gene>
    <name evidence="1" type="ORF">J2S34_002052</name>
</gene>
<comment type="caution">
    <text evidence="1">The sequence shown here is derived from an EMBL/GenBank/DDBJ whole genome shotgun (WGS) entry which is preliminary data.</text>
</comment>
<keyword evidence="2" id="KW-1185">Reference proteome</keyword>
<sequence length="64" mass="6915">MVRRSQANPPDCRQPATVLALVKDKAAPAAMRSPLTCAARDGRLTGDRVGGMIRDPIDQRDNGR</sequence>
<protein>
    <submittedName>
        <fullName evidence="1">Uncharacterized protein</fullName>
    </submittedName>
</protein>
<name>A0ACC6AIM5_NITWI</name>
<dbReference type="Proteomes" id="UP001205486">
    <property type="component" value="Unassembled WGS sequence"/>
</dbReference>
<reference evidence="1" key="1">
    <citation type="submission" date="2022-03" db="EMBL/GenBank/DDBJ databases">
        <title>Interactions between chemoautotrophic and heterotrophic bacteria.</title>
        <authorList>
            <person name="Santoro A."/>
        </authorList>
    </citation>
    <scope>NUCLEOTIDE SEQUENCE</scope>
    <source>
        <strain evidence="1">Nb-106</strain>
    </source>
</reference>